<feature type="compositionally biased region" description="Polar residues" evidence="18">
    <location>
        <begin position="1"/>
        <end position="10"/>
    </location>
</feature>
<comment type="subunit">
    <text evidence="15">Homotetramer, assembles in a dimer or dimers configuration with two interfaces.</text>
</comment>
<keyword evidence="6 19" id="KW-0812">Transmembrane</keyword>
<keyword evidence="13" id="KW-0407">Ion channel</keyword>
<dbReference type="PANTHER" id="PTHR13462:SF10">
    <property type="entry name" value="CALCIUM UNIPORTER PROTEIN, MITOCHONDRIAL"/>
    <property type="match status" value="1"/>
</dbReference>
<dbReference type="AlphaFoldDB" id="A0A316W6G7"/>
<evidence type="ECO:0000256" key="7">
    <source>
        <dbReference type="ARBA" id="ARBA00022792"/>
    </source>
</evidence>
<feature type="compositionally biased region" description="Polar residues" evidence="18">
    <location>
        <begin position="25"/>
        <end position="34"/>
    </location>
</feature>
<feature type="transmembrane region" description="Helical" evidence="19">
    <location>
        <begin position="338"/>
        <end position="356"/>
    </location>
</feature>
<evidence type="ECO:0000259" key="20">
    <source>
        <dbReference type="Pfam" id="PF04678"/>
    </source>
</evidence>
<evidence type="ECO:0000256" key="8">
    <source>
        <dbReference type="ARBA" id="ARBA00022837"/>
    </source>
</evidence>
<keyword evidence="3" id="KW-0813">Transport</keyword>
<evidence type="ECO:0000256" key="1">
    <source>
        <dbReference type="ARBA" id="ARBA00004448"/>
    </source>
</evidence>
<proteinExistence type="inferred from homology"/>
<dbReference type="EMBL" id="KZ819355">
    <property type="protein sequence ID" value="PWN45520.1"/>
    <property type="molecule type" value="Genomic_DNA"/>
</dbReference>
<evidence type="ECO:0000256" key="14">
    <source>
        <dbReference type="ARBA" id="ARBA00036634"/>
    </source>
</evidence>
<dbReference type="Pfam" id="PF04678">
    <property type="entry name" value="MCU"/>
    <property type="match status" value="1"/>
</dbReference>
<dbReference type="GO" id="GO:1990246">
    <property type="term" value="C:uniplex complex"/>
    <property type="evidence" value="ECO:0007669"/>
    <property type="project" value="TreeGrafter"/>
</dbReference>
<dbReference type="InterPro" id="IPR039055">
    <property type="entry name" value="MCU_fam"/>
</dbReference>
<dbReference type="InParanoid" id="A0A316W6G7"/>
<evidence type="ECO:0000256" key="16">
    <source>
        <dbReference type="ARBA" id="ARBA00044981"/>
    </source>
</evidence>
<comment type="subcellular location">
    <subcellularLocation>
        <location evidence="1">Mitochondrion inner membrane</location>
        <topology evidence="1">Multi-pass membrane protein</topology>
    </subcellularLocation>
</comment>
<evidence type="ECO:0000256" key="13">
    <source>
        <dbReference type="ARBA" id="ARBA00023303"/>
    </source>
</evidence>
<evidence type="ECO:0000256" key="5">
    <source>
        <dbReference type="ARBA" id="ARBA00022673"/>
    </source>
</evidence>
<dbReference type="RefSeq" id="XP_025372680.1">
    <property type="nucleotide sequence ID" value="XM_025512972.1"/>
</dbReference>
<evidence type="ECO:0000256" key="9">
    <source>
        <dbReference type="ARBA" id="ARBA00022989"/>
    </source>
</evidence>
<evidence type="ECO:0000256" key="2">
    <source>
        <dbReference type="ARBA" id="ARBA00005653"/>
    </source>
</evidence>
<feature type="compositionally biased region" description="Acidic residues" evidence="18">
    <location>
        <begin position="450"/>
        <end position="472"/>
    </location>
</feature>
<dbReference type="GeneID" id="37034842"/>
<feature type="compositionally biased region" description="Basic and acidic residues" evidence="18">
    <location>
        <begin position="131"/>
        <end position="143"/>
    </location>
</feature>
<keyword evidence="12 19" id="KW-0472">Membrane</keyword>
<keyword evidence="7" id="KW-0999">Mitochondrion inner membrane</keyword>
<dbReference type="GO" id="GO:0036444">
    <property type="term" value="P:calcium import into the mitochondrion"/>
    <property type="evidence" value="ECO:0007669"/>
    <property type="project" value="TreeGrafter"/>
</dbReference>
<dbReference type="PANTHER" id="PTHR13462">
    <property type="entry name" value="CALCIUM UNIPORTER PROTEIN, MITOCHONDRIAL"/>
    <property type="match status" value="1"/>
</dbReference>
<feature type="compositionally biased region" description="Low complexity" evidence="18">
    <location>
        <begin position="76"/>
        <end position="87"/>
    </location>
</feature>
<dbReference type="GO" id="GO:0051560">
    <property type="term" value="P:mitochondrial calcium ion homeostasis"/>
    <property type="evidence" value="ECO:0007669"/>
    <property type="project" value="InterPro"/>
</dbReference>
<keyword evidence="5" id="KW-0107">Calcium channel</keyword>
<evidence type="ECO:0000256" key="18">
    <source>
        <dbReference type="SAM" id="MobiDB-lite"/>
    </source>
</evidence>
<evidence type="ECO:0000313" key="21">
    <source>
        <dbReference type="EMBL" id="PWN45520.1"/>
    </source>
</evidence>
<feature type="region of interest" description="Disordered" evidence="18">
    <location>
        <begin position="65"/>
        <end position="143"/>
    </location>
</feature>
<protein>
    <recommendedName>
        <fullName evidence="16">Calcium uniporter protein, mitochondrial</fullName>
    </recommendedName>
</protein>
<evidence type="ECO:0000256" key="17">
    <source>
        <dbReference type="ARBA" id="ARBA00045938"/>
    </source>
</evidence>
<keyword evidence="11" id="KW-0496">Mitochondrion</keyword>
<feature type="region of interest" description="Disordered" evidence="18">
    <location>
        <begin position="1"/>
        <end position="49"/>
    </location>
</feature>
<comment type="function">
    <text evidence="17">Highly selective calcium channel localized to the inner mitochondrial membrane, which mediates calcium uptake into the mitochondrial matrix. Mitochondrial calcium homeostasis plays key roles in cellular physiology and regulates ATP production, cytoplasmic calcium signals and activation of cell death pathways. Sufficient to operate as a pore-forming channel without the need of calcium-sensor or auxiliary subunit.</text>
</comment>
<evidence type="ECO:0000256" key="6">
    <source>
        <dbReference type="ARBA" id="ARBA00022692"/>
    </source>
</evidence>
<dbReference type="InterPro" id="IPR006769">
    <property type="entry name" value="MCU_C"/>
</dbReference>
<reference evidence="21 22" key="1">
    <citation type="journal article" date="2018" name="Mol. Biol. Evol.">
        <title>Broad Genomic Sampling Reveals a Smut Pathogenic Ancestry of the Fungal Clade Ustilaginomycotina.</title>
        <authorList>
            <person name="Kijpornyongpan T."/>
            <person name="Mondo S.J."/>
            <person name="Barry K."/>
            <person name="Sandor L."/>
            <person name="Lee J."/>
            <person name="Lipzen A."/>
            <person name="Pangilinan J."/>
            <person name="LaButti K."/>
            <person name="Hainaut M."/>
            <person name="Henrissat B."/>
            <person name="Grigoriev I.V."/>
            <person name="Spatafora J.W."/>
            <person name="Aime M.C."/>
        </authorList>
    </citation>
    <scope>NUCLEOTIDE SEQUENCE [LARGE SCALE GENOMIC DNA]</scope>
    <source>
        <strain evidence="21 22">MCA 4658</strain>
    </source>
</reference>
<evidence type="ECO:0000256" key="19">
    <source>
        <dbReference type="SAM" id="Phobius"/>
    </source>
</evidence>
<evidence type="ECO:0000256" key="12">
    <source>
        <dbReference type="ARBA" id="ARBA00023136"/>
    </source>
</evidence>
<dbReference type="GO" id="GO:0015292">
    <property type="term" value="F:uniporter activity"/>
    <property type="evidence" value="ECO:0007669"/>
    <property type="project" value="TreeGrafter"/>
</dbReference>
<keyword evidence="9 19" id="KW-1133">Transmembrane helix</keyword>
<evidence type="ECO:0000313" key="22">
    <source>
        <dbReference type="Proteomes" id="UP000245783"/>
    </source>
</evidence>
<name>A0A316W6G7_9BASI</name>
<dbReference type="GO" id="GO:0005262">
    <property type="term" value="F:calcium channel activity"/>
    <property type="evidence" value="ECO:0007669"/>
    <property type="project" value="UniProtKB-KW"/>
</dbReference>
<sequence length="495" mass="55836">MPNSSVSSPNIFRRCVNTPADSGGIRNTTPSSSKPTKDAGMRPAHVDDDRGYLTFTRASLFKLTLPLAPPSDDPKSPTSKASSAAARAQRRQAERGNEEEEPKQHLQPANDSVRSWERRVEDGETVSQVYDDQKADGKTKADRAQEVEDMMTDRAELEFDAHAPAHSVVFLLHGGQPLSYVSSLIRSEGPSARPLPSHTHGDHPPGTPPDDTLDSRLPAITFHTRRSELKRWSPATGFNDYVREAARLGSFTIRIGEREIEVNVPSFEDRTRFLRSRLYACTDEIERLRVLKVECDKLAQVGTKRFAFAGAGVLATWWVTVSYFTFFTEYGWDVMEPATYLVGLGTLMGGYVWFLLHNREVSYRAVLNETTSRRQQMLYEQRGLNVVRYEELIDEAKSLRSQIKRVAEDYGLEWDQGETVSGQKAKRALDVVRRREAADEKGGRSKKEKDDEDEEDEDHEEVEKDDDGDGVPDGDQRRTARAALRSKQQKDEQKA</sequence>
<keyword evidence="10" id="KW-0406">Ion transport</keyword>
<comment type="similarity">
    <text evidence="2">Belongs to the MCU (TC 1.A.77) family.</text>
</comment>
<feature type="transmembrane region" description="Helical" evidence="19">
    <location>
        <begin position="306"/>
        <end position="326"/>
    </location>
</feature>
<organism evidence="21 22">
    <name type="scientific">Ceraceosorus guamensis</name>
    <dbReference type="NCBI Taxonomy" id="1522189"/>
    <lineage>
        <taxon>Eukaryota</taxon>
        <taxon>Fungi</taxon>
        <taxon>Dikarya</taxon>
        <taxon>Basidiomycota</taxon>
        <taxon>Ustilaginomycotina</taxon>
        <taxon>Exobasidiomycetes</taxon>
        <taxon>Ceraceosorales</taxon>
        <taxon>Ceraceosoraceae</taxon>
        <taxon>Ceraceosorus</taxon>
    </lineage>
</organism>
<dbReference type="OrthoDB" id="278338at2759"/>
<evidence type="ECO:0000256" key="11">
    <source>
        <dbReference type="ARBA" id="ARBA00023128"/>
    </source>
</evidence>
<keyword evidence="22" id="KW-1185">Reference proteome</keyword>
<feature type="compositionally biased region" description="Basic and acidic residues" evidence="18">
    <location>
        <begin position="427"/>
        <end position="449"/>
    </location>
</feature>
<keyword evidence="4" id="KW-0109">Calcium transport</keyword>
<feature type="domain" description="Calcium uniporter protein C-terminal" evidence="20">
    <location>
        <begin position="267"/>
        <end position="392"/>
    </location>
</feature>
<accession>A0A316W6G7</accession>
<keyword evidence="8" id="KW-0106">Calcium</keyword>
<evidence type="ECO:0000256" key="3">
    <source>
        <dbReference type="ARBA" id="ARBA00022448"/>
    </source>
</evidence>
<evidence type="ECO:0000256" key="15">
    <source>
        <dbReference type="ARBA" id="ARBA00044966"/>
    </source>
</evidence>
<feature type="region of interest" description="Disordered" evidence="18">
    <location>
        <begin position="189"/>
        <end position="214"/>
    </location>
</feature>
<feature type="compositionally biased region" description="Basic and acidic residues" evidence="18">
    <location>
        <begin position="35"/>
        <end position="49"/>
    </location>
</feature>
<dbReference type="STRING" id="1522189.A0A316W6G7"/>
<gene>
    <name evidence="21" type="ORF">IE81DRAFT_320283</name>
</gene>
<feature type="region of interest" description="Disordered" evidence="18">
    <location>
        <begin position="425"/>
        <end position="495"/>
    </location>
</feature>
<dbReference type="Proteomes" id="UP000245783">
    <property type="component" value="Unassembled WGS sequence"/>
</dbReference>
<comment type="catalytic activity">
    <reaction evidence="14">
        <text>Ca(2+)(in) = Ca(2+)(out)</text>
        <dbReference type="Rhea" id="RHEA:29671"/>
        <dbReference type="ChEBI" id="CHEBI:29108"/>
    </reaction>
</comment>
<evidence type="ECO:0000256" key="4">
    <source>
        <dbReference type="ARBA" id="ARBA00022568"/>
    </source>
</evidence>
<evidence type="ECO:0000256" key="10">
    <source>
        <dbReference type="ARBA" id="ARBA00023065"/>
    </source>
</evidence>